<dbReference type="SMART" id="SM00418">
    <property type="entry name" value="HTH_ARSR"/>
    <property type="match status" value="1"/>
</dbReference>
<dbReference type="GO" id="GO:0003677">
    <property type="term" value="F:DNA binding"/>
    <property type="evidence" value="ECO:0007669"/>
    <property type="project" value="UniProtKB-KW"/>
</dbReference>
<dbReference type="SUPFAM" id="SSF46785">
    <property type="entry name" value="Winged helix' DNA-binding domain"/>
    <property type="match status" value="1"/>
</dbReference>
<sequence>MSGDESFNISIEQAKLLGHSLRVRIIKQLLHTPRTAKQVADMLGESGGNVHYHMMKLYDGGLIKMVEEKKVGGVTEKYYLSRSKWFNTIGAGAVDPVLADEFDSSNVTKLILRLDLTNDQKDELHEEFKQLLERWVDKTSMHMTDNDLTISQEYSVGIQIKSTKEKKETGDNTEV</sequence>
<dbReference type="EMBL" id="QGTZ01000008">
    <property type="protein sequence ID" value="PWW37847.1"/>
    <property type="molecule type" value="Genomic_DNA"/>
</dbReference>
<evidence type="ECO:0000256" key="1">
    <source>
        <dbReference type="ARBA" id="ARBA00023125"/>
    </source>
</evidence>
<evidence type="ECO:0000313" key="3">
    <source>
        <dbReference type="EMBL" id="PWW37847.1"/>
    </source>
</evidence>
<dbReference type="RefSeq" id="WP_110000354.1">
    <property type="nucleotide sequence ID" value="NZ_QGTZ01000008.1"/>
</dbReference>
<keyword evidence="1" id="KW-0238">DNA-binding</keyword>
<name>A0A855Y6L0_9BACL</name>
<dbReference type="Proteomes" id="UP000247078">
    <property type="component" value="Unassembled WGS sequence"/>
</dbReference>
<evidence type="ECO:0000259" key="2">
    <source>
        <dbReference type="SMART" id="SM00418"/>
    </source>
</evidence>
<accession>A0A855Y6L0</accession>
<gene>
    <name evidence="3" type="ORF">DET56_10840</name>
</gene>
<dbReference type="InterPro" id="IPR001845">
    <property type="entry name" value="HTH_ArsR_DNA-bd_dom"/>
</dbReference>
<feature type="domain" description="HTH arsR-type" evidence="2">
    <location>
        <begin position="12"/>
        <end position="95"/>
    </location>
</feature>
<dbReference type="CDD" id="cd00090">
    <property type="entry name" value="HTH_ARSR"/>
    <property type="match status" value="1"/>
</dbReference>
<dbReference type="Pfam" id="PF12840">
    <property type="entry name" value="HTH_20"/>
    <property type="match status" value="1"/>
</dbReference>
<dbReference type="InterPro" id="IPR011991">
    <property type="entry name" value="ArsR-like_HTH"/>
</dbReference>
<evidence type="ECO:0000313" key="4">
    <source>
        <dbReference type="Proteomes" id="UP000247078"/>
    </source>
</evidence>
<dbReference type="InterPro" id="IPR036390">
    <property type="entry name" value="WH_DNA-bd_sf"/>
</dbReference>
<organism evidence="3 4">
    <name type="scientific">Paenibacillus pabuli</name>
    <dbReference type="NCBI Taxonomy" id="1472"/>
    <lineage>
        <taxon>Bacteria</taxon>
        <taxon>Bacillati</taxon>
        <taxon>Bacillota</taxon>
        <taxon>Bacilli</taxon>
        <taxon>Bacillales</taxon>
        <taxon>Paenibacillaceae</taxon>
        <taxon>Paenibacillus</taxon>
    </lineage>
</organism>
<dbReference type="Gene3D" id="1.10.10.10">
    <property type="entry name" value="Winged helix-like DNA-binding domain superfamily/Winged helix DNA-binding domain"/>
    <property type="match status" value="1"/>
</dbReference>
<proteinExistence type="predicted"/>
<protein>
    <submittedName>
        <fullName evidence="3">Helix-turn-helix protein</fullName>
    </submittedName>
</protein>
<reference evidence="3 4" key="1">
    <citation type="submission" date="2018-05" db="EMBL/GenBank/DDBJ databases">
        <title>Freshwater and sediment microbial communities from various areas in North America, analyzing microbe dynamics in response to fracking.</title>
        <authorList>
            <person name="Lamendella R."/>
        </authorList>
    </citation>
    <scope>NUCLEOTIDE SEQUENCE [LARGE SCALE GENOMIC DNA]</scope>
    <source>
        <strain evidence="3 4">DB-3</strain>
    </source>
</reference>
<comment type="caution">
    <text evidence="3">The sequence shown here is derived from an EMBL/GenBank/DDBJ whole genome shotgun (WGS) entry which is preliminary data.</text>
</comment>
<dbReference type="InterPro" id="IPR036388">
    <property type="entry name" value="WH-like_DNA-bd_sf"/>
</dbReference>
<dbReference type="GO" id="GO:0003700">
    <property type="term" value="F:DNA-binding transcription factor activity"/>
    <property type="evidence" value="ECO:0007669"/>
    <property type="project" value="InterPro"/>
</dbReference>
<dbReference type="AlphaFoldDB" id="A0A855Y6L0"/>